<accession>A0A0J6GT52</accession>
<dbReference type="Proteomes" id="UP000036395">
    <property type="component" value="Unassembled WGS sequence"/>
</dbReference>
<sequence length="221" mass="22583">MNLAKRFSLTASVSTAVLMLSIPAHAETSGQKIYTQGGASPAAMACAACHGANGMGTASAGFPRLAGLPAGYMSKQIEDFRSGKRANGVMQPIAVALGDAEVDAVATYMAGMSPGAASTALDPTGPVTSAVEKIVKQGDWSRNIPACVACHGEGNTGVGSSFPPLMGQSGVYLAAQLNAWRSGTRKNDPNDLMGHVARSLSDTEVKDIATYFDSLNGEASQ</sequence>
<feature type="binding site" description="covalent" evidence="4">
    <location>
        <position position="49"/>
    </location>
    <ligand>
        <name>heme c</name>
        <dbReference type="ChEBI" id="CHEBI:61717"/>
        <label>1</label>
    </ligand>
</feature>
<dbReference type="PANTHER" id="PTHR33751">
    <property type="entry name" value="CBB3-TYPE CYTOCHROME C OXIDASE SUBUNIT FIXP"/>
    <property type="match status" value="1"/>
</dbReference>
<dbReference type="PANTHER" id="PTHR33751:SF11">
    <property type="entry name" value="BLL4483 PROTEIN"/>
    <property type="match status" value="1"/>
</dbReference>
<feature type="signal peptide" evidence="6">
    <location>
        <begin position="1"/>
        <end position="26"/>
    </location>
</feature>
<proteinExistence type="predicted"/>
<dbReference type="GO" id="GO:0042597">
    <property type="term" value="C:periplasmic space"/>
    <property type="evidence" value="ECO:0007669"/>
    <property type="project" value="InterPro"/>
</dbReference>
<protein>
    <submittedName>
        <fullName evidence="8 9">Cytochrome C</fullName>
    </submittedName>
</protein>
<dbReference type="GO" id="GO:0005506">
    <property type="term" value="F:iron ion binding"/>
    <property type="evidence" value="ECO:0007669"/>
    <property type="project" value="InterPro"/>
</dbReference>
<evidence type="ECO:0000313" key="8">
    <source>
        <dbReference type="EMBL" id="KMM85274.1"/>
    </source>
</evidence>
<dbReference type="EMBL" id="FNRS01000001">
    <property type="protein sequence ID" value="SEC39362.1"/>
    <property type="molecule type" value="Genomic_DNA"/>
</dbReference>
<dbReference type="InterPro" id="IPR009056">
    <property type="entry name" value="Cyt_c-like_dom"/>
</dbReference>
<keyword evidence="2 5" id="KW-0479">Metal-binding</keyword>
<dbReference type="Pfam" id="PF00034">
    <property type="entry name" value="Cytochrom_C"/>
    <property type="match status" value="2"/>
</dbReference>
<gene>
    <name evidence="9" type="ORF">SAMN04490203_2329</name>
    <name evidence="8" type="ORF">TU78_07930</name>
</gene>
<dbReference type="EMBL" id="JYLA01000003">
    <property type="protein sequence ID" value="KMM85274.1"/>
    <property type="molecule type" value="Genomic_DNA"/>
</dbReference>
<dbReference type="RefSeq" id="WP_048379931.1">
    <property type="nucleotide sequence ID" value="NZ_FNRS01000001.1"/>
</dbReference>
<evidence type="ECO:0000256" key="5">
    <source>
        <dbReference type="PIRSR" id="PIRSR000005-2"/>
    </source>
</evidence>
<feature type="binding site" description="covalent" evidence="4">
    <location>
        <position position="147"/>
    </location>
    <ligand>
        <name>heme c</name>
        <dbReference type="ChEBI" id="CHEBI:61717"/>
        <label>2</label>
    </ligand>
</feature>
<feature type="binding site" description="covalent" evidence="4">
    <location>
        <position position="46"/>
    </location>
    <ligand>
        <name>heme c</name>
        <dbReference type="ChEBI" id="CHEBI:61717"/>
        <label>1</label>
    </ligand>
</feature>
<organism evidence="8 10">
    <name type="scientific">Pseudomonas taetrolens</name>
    <dbReference type="NCBI Taxonomy" id="47884"/>
    <lineage>
        <taxon>Bacteria</taxon>
        <taxon>Pseudomonadati</taxon>
        <taxon>Pseudomonadota</taxon>
        <taxon>Gammaproteobacteria</taxon>
        <taxon>Pseudomonadales</taxon>
        <taxon>Pseudomonadaceae</taxon>
        <taxon>Pseudomonas</taxon>
    </lineage>
</organism>
<feature type="domain" description="Cytochrome c" evidence="7">
    <location>
        <begin position="133"/>
        <end position="216"/>
    </location>
</feature>
<feature type="binding site" description="axial binding residue" evidence="5">
    <location>
        <position position="151"/>
    </location>
    <ligand>
        <name>heme c</name>
        <dbReference type="ChEBI" id="CHEBI:61717"/>
        <label>2</label>
    </ligand>
    <ligandPart>
        <name>Fe</name>
        <dbReference type="ChEBI" id="CHEBI:18248"/>
    </ligandPart>
</feature>
<evidence type="ECO:0000256" key="2">
    <source>
        <dbReference type="ARBA" id="ARBA00022723"/>
    </source>
</evidence>
<dbReference type="SUPFAM" id="SSF46626">
    <property type="entry name" value="Cytochrome c"/>
    <property type="match status" value="2"/>
</dbReference>
<dbReference type="InterPro" id="IPR024167">
    <property type="entry name" value="Cytochrome_c4-like"/>
</dbReference>
<keyword evidence="1 4" id="KW-0349">Heme</keyword>
<dbReference type="PIRSF" id="PIRSF000005">
    <property type="entry name" value="Cytochrome_c4"/>
    <property type="match status" value="1"/>
</dbReference>
<dbReference type="GO" id="GO:0020037">
    <property type="term" value="F:heme binding"/>
    <property type="evidence" value="ECO:0007669"/>
    <property type="project" value="InterPro"/>
</dbReference>
<feature type="domain" description="Cytochrome c" evidence="7">
    <location>
        <begin position="25"/>
        <end position="113"/>
    </location>
</feature>
<evidence type="ECO:0000313" key="11">
    <source>
        <dbReference type="Proteomes" id="UP000183155"/>
    </source>
</evidence>
<dbReference type="InterPro" id="IPR036909">
    <property type="entry name" value="Cyt_c-like_dom_sf"/>
</dbReference>
<reference evidence="9 11" key="2">
    <citation type="submission" date="2016-10" db="EMBL/GenBank/DDBJ databases">
        <authorList>
            <person name="Varghese N."/>
            <person name="Submissions S."/>
        </authorList>
    </citation>
    <scope>NUCLEOTIDE SEQUENCE [LARGE SCALE GENOMIC DNA]</scope>
    <source>
        <strain evidence="9 11">BS3652</strain>
    </source>
</reference>
<feature type="binding site" description="axial binding residue" evidence="5">
    <location>
        <position position="193"/>
    </location>
    <ligand>
        <name>heme c</name>
        <dbReference type="ChEBI" id="CHEBI:61717"/>
        <label>2</label>
    </ligand>
    <ligandPart>
        <name>Fe</name>
        <dbReference type="ChEBI" id="CHEBI:18248"/>
    </ligandPart>
</feature>
<evidence type="ECO:0000259" key="7">
    <source>
        <dbReference type="PROSITE" id="PS51007"/>
    </source>
</evidence>
<evidence type="ECO:0000256" key="1">
    <source>
        <dbReference type="ARBA" id="ARBA00022617"/>
    </source>
</evidence>
<feature type="binding site" description="covalent" evidence="4">
    <location>
        <position position="150"/>
    </location>
    <ligand>
        <name>heme c</name>
        <dbReference type="ChEBI" id="CHEBI:61717"/>
        <label>2</label>
    </ligand>
</feature>
<dbReference type="AlphaFoldDB" id="A0A0J6GT52"/>
<reference evidence="8 10" key="1">
    <citation type="submission" date="2015-02" db="EMBL/GenBank/DDBJ databases">
        <title>Pseudomonas helleri sp. nov. and Pseudomonas weihenstephanensis sp. nov., isolated from raw cows milk.</title>
        <authorList>
            <person name="von Neubeck M."/>
            <person name="Huptas C."/>
            <person name="Wenning M."/>
            <person name="Scherer S."/>
        </authorList>
    </citation>
    <scope>NUCLEOTIDE SEQUENCE [LARGE SCALE GENOMIC DNA]</scope>
    <source>
        <strain evidence="8 10">DSM 21104</strain>
    </source>
</reference>
<dbReference type="Proteomes" id="UP000183155">
    <property type="component" value="Unassembled WGS sequence"/>
</dbReference>
<feature type="binding site" description="axial binding residue" evidence="5">
    <location>
        <position position="50"/>
    </location>
    <ligand>
        <name>heme c</name>
        <dbReference type="ChEBI" id="CHEBI:61717"/>
        <label>1</label>
    </ligand>
    <ligandPart>
        <name>Fe</name>
        <dbReference type="ChEBI" id="CHEBI:18248"/>
    </ligandPart>
</feature>
<evidence type="ECO:0000313" key="10">
    <source>
        <dbReference type="Proteomes" id="UP000036395"/>
    </source>
</evidence>
<dbReference type="PATRIC" id="fig|47884.3.peg.2002"/>
<comment type="PTM">
    <text evidence="4">Binds 2 heme c groups covalently per subunit.</text>
</comment>
<feature type="chain" id="PRO_5005272491" evidence="6">
    <location>
        <begin position="27"/>
        <end position="221"/>
    </location>
</feature>
<keyword evidence="3 5" id="KW-0408">Iron</keyword>
<dbReference type="STRING" id="47884.SAMN04490203_2329"/>
<evidence type="ECO:0000256" key="3">
    <source>
        <dbReference type="ARBA" id="ARBA00023004"/>
    </source>
</evidence>
<evidence type="ECO:0000256" key="6">
    <source>
        <dbReference type="SAM" id="SignalP"/>
    </source>
</evidence>
<keyword evidence="11" id="KW-1185">Reference proteome</keyword>
<dbReference type="OrthoDB" id="9773456at2"/>
<dbReference type="Gene3D" id="1.10.760.10">
    <property type="entry name" value="Cytochrome c-like domain"/>
    <property type="match status" value="2"/>
</dbReference>
<feature type="binding site" description="axial binding residue" evidence="5">
    <location>
        <position position="90"/>
    </location>
    <ligand>
        <name>heme c</name>
        <dbReference type="ChEBI" id="CHEBI:61717"/>
        <label>1</label>
    </ligand>
    <ligandPart>
        <name>Fe</name>
        <dbReference type="ChEBI" id="CHEBI:18248"/>
    </ligandPart>
</feature>
<keyword evidence="6" id="KW-0732">Signal</keyword>
<evidence type="ECO:0000256" key="4">
    <source>
        <dbReference type="PIRSR" id="PIRSR000005-1"/>
    </source>
</evidence>
<comment type="caution">
    <text evidence="8">The sequence shown here is derived from an EMBL/GenBank/DDBJ whole genome shotgun (WGS) entry which is preliminary data.</text>
</comment>
<dbReference type="InterPro" id="IPR050597">
    <property type="entry name" value="Cytochrome_c_Oxidase_Subunit"/>
</dbReference>
<dbReference type="GO" id="GO:0009055">
    <property type="term" value="F:electron transfer activity"/>
    <property type="evidence" value="ECO:0007669"/>
    <property type="project" value="InterPro"/>
</dbReference>
<name>A0A0J6GT52_PSETA</name>
<dbReference type="PROSITE" id="PS51007">
    <property type="entry name" value="CYTC"/>
    <property type="match status" value="2"/>
</dbReference>
<evidence type="ECO:0000313" key="9">
    <source>
        <dbReference type="EMBL" id="SEC39362.1"/>
    </source>
</evidence>